<dbReference type="Pfam" id="PF18592">
    <property type="entry name" value="Tho1_MOS11_C"/>
    <property type="match status" value="1"/>
</dbReference>
<gene>
    <name evidence="3" type="ORF">GOBAR_AA04528</name>
</gene>
<evidence type="ECO:0000313" key="4">
    <source>
        <dbReference type="Proteomes" id="UP000239757"/>
    </source>
</evidence>
<feature type="region of interest" description="Disordered" evidence="1">
    <location>
        <begin position="1"/>
        <end position="137"/>
    </location>
</feature>
<evidence type="ECO:0000256" key="1">
    <source>
        <dbReference type="SAM" id="MobiDB-lite"/>
    </source>
</evidence>
<feature type="compositionally biased region" description="Low complexity" evidence="1">
    <location>
        <begin position="8"/>
        <end position="30"/>
    </location>
</feature>
<dbReference type="GO" id="GO:0016973">
    <property type="term" value="P:poly(A)+ mRNA export from nucleus"/>
    <property type="evidence" value="ECO:0007669"/>
    <property type="project" value="InterPro"/>
</dbReference>
<organism evidence="3 4">
    <name type="scientific">Gossypium barbadense</name>
    <name type="common">Sea Island cotton</name>
    <name type="synonym">Hibiscus barbadensis</name>
    <dbReference type="NCBI Taxonomy" id="3634"/>
    <lineage>
        <taxon>Eukaryota</taxon>
        <taxon>Viridiplantae</taxon>
        <taxon>Streptophyta</taxon>
        <taxon>Embryophyta</taxon>
        <taxon>Tracheophyta</taxon>
        <taxon>Spermatophyta</taxon>
        <taxon>Magnoliopsida</taxon>
        <taxon>eudicotyledons</taxon>
        <taxon>Gunneridae</taxon>
        <taxon>Pentapetalae</taxon>
        <taxon>rosids</taxon>
        <taxon>malvids</taxon>
        <taxon>Malvales</taxon>
        <taxon>Malvaceae</taxon>
        <taxon>Malvoideae</taxon>
        <taxon>Gossypium</taxon>
    </lineage>
</organism>
<feature type="domain" description="THO1-MOS11 C-terminal" evidence="2">
    <location>
        <begin position="82"/>
        <end position="115"/>
    </location>
</feature>
<reference evidence="3 4" key="1">
    <citation type="submission" date="2015-01" db="EMBL/GenBank/DDBJ databases">
        <title>Genome of allotetraploid Gossypium barbadense reveals genomic plasticity and fiber elongation in cotton evolution.</title>
        <authorList>
            <person name="Chen X."/>
            <person name="Liu X."/>
            <person name="Zhao B."/>
            <person name="Zheng H."/>
            <person name="Hu Y."/>
            <person name="Lu G."/>
            <person name="Yang C."/>
            <person name="Chen J."/>
            <person name="Shan C."/>
            <person name="Zhang L."/>
            <person name="Zhou Y."/>
            <person name="Wang L."/>
            <person name="Guo W."/>
            <person name="Bai Y."/>
            <person name="Ruan J."/>
            <person name="Shangguan X."/>
            <person name="Mao Y."/>
            <person name="Jiang J."/>
            <person name="Zhu Y."/>
            <person name="Lei J."/>
            <person name="Kang H."/>
            <person name="Chen S."/>
            <person name="He X."/>
            <person name="Wang R."/>
            <person name="Wang Y."/>
            <person name="Chen J."/>
            <person name="Wang L."/>
            <person name="Yu S."/>
            <person name="Wang B."/>
            <person name="Wei J."/>
            <person name="Song S."/>
            <person name="Lu X."/>
            <person name="Gao Z."/>
            <person name="Gu W."/>
            <person name="Deng X."/>
            <person name="Ma D."/>
            <person name="Wang S."/>
            <person name="Liang W."/>
            <person name="Fang L."/>
            <person name="Cai C."/>
            <person name="Zhu X."/>
            <person name="Zhou B."/>
            <person name="Zhang Y."/>
            <person name="Chen Z."/>
            <person name="Xu S."/>
            <person name="Zhu R."/>
            <person name="Wang S."/>
            <person name="Zhang T."/>
            <person name="Zhao G."/>
        </authorList>
    </citation>
    <scope>NUCLEOTIDE SEQUENCE [LARGE SCALE GENOMIC DNA]</scope>
    <source>
        <strain evidence="4">cv. Xinhai21</strain>
        <tissue evidence="3">Leaf</tissue>
    </source>
</reference>
<feature type="compositionally biased region" description="Low complexity" evidence="1">
    <location>
        <begin position="63"/>
        <end position="80"/>
    </location>
</feature>
<protein>
    <recommendedName>
        <fullName evidence="2">THO1-MOS11 C-terminal domain-containing protein</fullName>
    </recommendedName>
</protein>
<proteinExistence type="predicted"/>
<dbReference type="InterPro" id="IPR040746">
    <property type="entry name" value="THO1_MOS11_C"/>
</dbReference>
<dbReference type="EMBL" id="KZ663071">
    <property type="protein sequence ID" value="PPS16059.1"/>
    <property type="molecule type" value="Genomic_DNA"/>
</dbReference>
<dbReference type="Proteomes" id="UP000239757">
    <property type="component" value="Unassembled WGS sequence"/>
</dbReference>
<dbReference type="InterPro" id="IPR044209">
    <property type="entry name" value="MOS11"/>
</dbReference>
<evidence type="ECO:0000259" key="2">
    <source>
        <dbReference type="Pfam" id="PF18592"/>
    </source>
</evidence>
<dbReference type="GO" id="GO:0005634">
    <property type="term" value="C:nucleus"/>
    <property type="evidence" value="ECO:0007669"/>
    <property type="project" value="TreeGrafter"/>
</dbReference>
<sequence length="236" mass="25112">MAATTQKPVAVAVATSTPTPTTPASVTLAAISSAEPNPKKIVSSSSDKSDPPNAEGSLKENGGSKTTGTTVGSVVGDESGPVNDIQKKIRRAERFGVPVQLSEQEKRNSRAERFGTAPRPNGSEASKQSEEVKRKARAERFGLAVPSTTVDEEEKRKARLARFAPYSKPDTIEGEKRKARAIRFSDPLSTSLAQVNHKGNIEPFGRRFTVPIHLVRPIGINNHLEAPVAGKAVGGL</sequence>
<dbReference type="OrthoDB" id="5837849at2759"/>
<accession>A0A2P5YKD6</accession>
<dbReference type="AlphaFoldDB" id="A0A2P5YKD6"/>
<name>A0A2P5YKD6_GOSBA</name>
<dbReference type="PANTHER" id="PTHR47701:SF2">
    <property type="entry name" value="PROTEIN MODIFIER OF SNC1 11"/>
    <property type="match status" value="1"/>
</dbReference>
<feature type="compositionally biased region" description="Basic and acidic residues" evidence="1">
    <location>
        <begin position="103"/>
        <end position="113"/>
    </location>
</feature>
<dbReference type="PANTHER" id="PTHR47701">
    <property type="entry name" value="PROTEIN MODIFIER OF SNC1 11"/>
    <property type="match status" value="1"/>
</dbReference>
<evidence type="ECO:0000313" key="3">
    <source>
        <dbReference type="EMBL" id="PPS16059.1"/>
    </source>
</evidence>